<proteinExistence type="predicted"/>
<accession>A0A549YK02</accession>
<reference evidence="2 3" key="1">
    <citation type="submission" date="2019-07" db="EMBL/GenBank/DDBJ databases">
        <title>Genomic analysis of Lentibacillus sp. NKC851-2.</title>
        <authorList>
            <person name="Oh Y.J."/>
        </authorList>
    </citation>
    <scope>NUCLEOTIDE SEQUENCE [LARGE SCALE GENOMIC DNA]</scope>
    <source>
        <strain evidence="2 3">NKC851-2</strain>
    </source>
</reference>
<evidence type="ECO:0000313" key="3">
    <source>
        <dbReference type="Proteomes" id="UP000319280"/>
    </source>
</evidence>
<dbReference type="EMBL" id="VJMZ01000001">
    <property type="protein sequence ID" value="TRM12209.1"/>
    <property type="molecule type" value="Genomic_DNA"/>
</dbReference>
<evidence type="ECO:0000313" key="2">
    <source>
        <dbReference type="EMBL" id="TRM12209.1"/>
    </source>
</evidence>
<dbReference type="Proteomes" id="UP000319280">
    <property type="component" value="Unassembled WGS sequence"/>
</dbReference>
<evidence type="ECO:0000256" key="1">
    <source>
        <dbReference type="SAM" id="Phobius"/>
    </source>
</evidence>
<comment type="caution">
    <text evidence="2">The sequence shown here is derived from an EMBL/GenBank/DDBJ whole genome shotgun (WGS) entry which is preliminary data.</text>
</comment>
<dbReference type="RefSeq" id="WP_142791187.1">
    <property type="nucleotide sequence ID" value="NZ_VJMZ01000001.1"/>
</dbReference>
<protein>
    <submittedName>
        <fullName evidence="2">Uncharacterized protein</fullName>
    </submittedName>
</protein>
<name>A0A549YK02_9BACI</name>
<feature type="transmembrane region" description="Helical" evidence="1">
    <location>
        <begin position="66"/>
        <end position="88"/>
    </location>
</feature>
<keyword evidence="1" id="KW-0812">Transmembrane</keyword>
<organism evidence="2 3">
    <name type="scientific">Lentibacillus cibarius</name>
    <dbReference type="NCBI Taxonomy" id="2583219"/>
    <lineage>
        <taxon>Bacteria</taxon>
        <taxon>Bacillati</taxon>
        <taxon>Bacillota</taxon>
        <taxon>Bacilli</taxon>
        <taxon>Bacillales</taxon>
        <taxon>Bacillaceae</taxon>
        <taxon>Lentibacillus</taxon>
    </lineage>
</organism>
<keyword evidence="3" id="KW-1185">Reference proteome</keyword>
<keyword evidence="1" id="KW-0472">Membrane</keyword>
<gene>
    <name evidence="2" type="ORF">FH966_11250</name>
</gene>
<keyword evidence="1" id="KW-1133">Transmembrane helix</keyword>
<sequence>MTRLLLIILILFAYILYAAFKHKTTWRQLTVLQLVGVLLTFIAVTGSGAVILYYGVRSMMALIDNGFIRIIIQFVTAIIVVIVGTVVFNKAVYKITNGLLPMERKRK</sequence>
<feature type="transmembrane region" description="Helical" evidence="1">
    <location>
        <begin position="31"/>
        <end position="54"/>
    </location>
</feature>
<dbReference type="AlphaFoldDB" id="A0A549YK02"/>